<keyword evidence="2" id="KW-1185">Reference proteome</keyword>
<sequence length="103" mass="11632">MNVLDLGLFRSIQSLQHQIPIYTIDGLVSATKQAFWSIDPDILNNIFLTWQDCIIEVMKGNGDNNYKIPLMGKASMQKKVQLPVTLICPHEVIEQAKAFISTQ</sequence>
<dbReference type="PANTHER" id="PTHR47169:SF2">
    <property type="entry name" value="OS01G0541250 PROTEIN"/>
    <property type="match status" value="1"/>
</dbReference>
<dbReference type="PANTHER" id="PTHR47169">
    <property type="entry name" value="OS01G0541250 PROTEIN"/>
    <property type="match status" value="1"/>
</dbReference>
<dbReference type="GO" id="GO:0003676">
    <property type="term" value="F:nucleic acid binding"/>
    <property type="evidence" value="ECO:0007669"/>
    <property type="project" value="InterPro"/>
</dbReference>
<dbReference type="OrthoDB" id="125932at2759"/>
<protein>
    <submittedName>
        <fullName evidence="1">Uncharacterized protein</fullName>
    </submittedName>
</protein>
<dbReference type="GeneID" id="36403722"/>
<proteinExistence type="predicted"/>
<evidence type="ECO:0000313" key="1">
    <source>
        <dbReference type="EMBL" id="CEG38604.1"/>
    </source>
</evidence>
<dbReference type="EMBL" id="CCYD01000322">
    <property type="protein sequence ID" value="CEG38604.1"/>
    <property type="molecule type" value="Genomic_DNA"/>
</dbReference>
<name>A0A0P1ADD7_PLAHL</name>
<dbReference type="AlphaFoldDB" id="A0A0P1ADD7"/>
<dbReference type="InterPro" id="IPR036397">
    <property type="entry name" value="RNaseH_sf"/>
</dbReference>
<organism evidence="1 2">
    <name type="scientific">Plasmopara halstedii</name>
    <name type="common">Downy mildew of sunflower</name>
    <dbReference type="NCBI Taxonomy" id="4781"/>
    <lineage>
        <taxon>Eukaryota</taxon>
        <taxon>Sar</taxon>
        <taxon>Stramenopiles</taxon>
        <taxon>Oomycota</taxon>
        <taxon>Peronosporomycetes</taxon>
        <taxon>Peronosporales</taxon>
        <taxon>Peronosporaceae</taxon>
        <taxon>Plasmopara</taxon>
    </lineage>
</organism>
<evidence type="ECO:0000313" key="2">
    <source>
        <dbReference type="Proteomes" id="UP000054928"/>
    </source>
</evidence>
<accession>A0A0P1ADD7</accession>
<reference evidence="2" key="1">
    <citation type="submission" date="2014-09" db="EMBL/GenBank/DDBJ databases">
        <authorList>
            <person name="Sharma Rahul"/>
            <person name="Thines Marco"/>
        </authorList>
    </citation>
    <scope>NUCLEOTIDE SEQUENCE [LARGE SCALE GENOMIC DNA]</scope>
</reference>
<dbReference type="OMA" id="LICPHEV"/>
<dbReference type="Proteomes" id="UP000054928">
    <property type="component" value="Unassembled WGS sequence"/>
</dbReference>
<dbReference type="Gene3D" id="3.30.420.10">
    <property type="entry name" value="Ribonuclease H-like superfamily/Ribonuclease H"/>
    <property type="match status" value="1"/>
</dbReference>
<dbReference type="RefSeq" id="XP_024574973.1">
    <property type="nucleotide sequence ID" value="XM_024724058.1"/>
</dbReference>